<name>A0ABU2P7B1_9ACTN</name>
<keyword evidence="1" id="KW-0175">Coiled coil</keyword>
<keyword evidence="4" id="KW-1185">Reference proteome</keyword>
<organism evidence="3 4">
    <name type="scientific">Streptomyces dubilierae</name>
    <dbReference type="NCBI Taxonomy" id="3075533"/>
    <lineage>
        <taxon>Bacteria</taxon>
        <taxon>Bacillati</taxon>
        <taxon>Actinomycetota</taxon>
        <taxon>Actinomycetes</taxon>
        <taxon>Kitasatosporales</taxon>
        <taxon>Streptomycetaceae</taxon>
        <taxon>Streptomyces</taxon>
    </lineage>
</organism>
<comment type="caution">
    <text evidence="3">The sequence shown here is derived from an EMBL/GenBank/DDBJ whole genome shotgun (WGS) entry which is preliminary data.</text>
</comment>
<gene>
    <name evidence="3" type="ORF">RM641_11455</name>
</gene>
<reference evidence="4" key="1">
    <citation type="submission" date="2023-07" db="EMBL/GenBank/DDBJ databases">
        <title>30 novel species of actinomycetes from the DSMZ collection.</title>
        <authorList>
            <person name="Nouioui I."/>
        </authorList>
    </citation>
    <scope>NUCLEOTIDE SEQUENCE [LARGE SCALE GENOMIC DNA]</scope>
    <source>
        <strain evidence="4">DSM 41921</strain>
    </source>
</reference>
<dbReference type="EMBL" id="JAVREU010000003">
    <property type="protein sequence ID" value="MDT0388043.1"/>
    <property type="molecule type" value="Genomic_DNA"/>
</dbReference>
<dbReference type="Proteomes" id="UP001183586">
    <property type="component" value="Unassembled WGS sequence"/>
</dbReference>
<protein>
    <submittedName>
        <fullName evidence="3">Uncharacterized protein</fullName>
    </submittedName>
</protein>
<accession>A0ABU2P7B1</accession>
<evidence type="ECO:0000256" key="1">
    <source>
        <dbReference type="SAM" id="Coils"/>
    </source>
</evidence>
<proteinExistence type="predicted"/>
<evidence type="ECO:0000313" key="3">
    <source>
        <dbReference type="EMBL" id="MDT0388043.1"/>
    </source>
</evidence>
<dbReference type="RefSeq" id="WP_311681040.1">
    <property type="nucleotide sequence ID" value="NZ_JAVREU010000003.1"/>
</dbReference>
<evidence type="ECO:0000313" key="4">
    <source>
        <dbReference type="Proteomes" id="UP001183586"/>
    </source>
</evidence>
<feature type="coiled-coil region" evidence="1">
    <location>
        <begin position="11"/>
        <end position="45"/>
    </location>
</feature>
<feature type="compositionally biased region" description="Pro residues" evidence="2">
    <location>
        <begin position="105"/>
        <end position="114"/>
    </location>
</feature>
<sequence>MPFGSGDRAQLQQVIEQLGKLATDLAAVKQQVADQQHTIDQIRRDTTAAMTGGLTEMRAIARDALTRTDEVTSGPLAGIGGELVALRGAVNRLDSRLQARAAGPPETPADPPSAEPEVEKPQATPDPEPSALAPQPISEPGSIPEPDEETLQAAAGISAATLHAHRDTWEFLVKHAGTDRHFHLPAGVHDTEGTILAKVSGPSLVAALTSLHDVSHTGADPGTRAIAAHLHERLTETVQEILTRPHRGDGADPVRIVIDDRAAPDDGGDSAQ</sequence>
<feature type="region of interest" description="Disordered" evidence="2">
    <location>
        <begin position="99"/>
        <end position="147"/>
    </location>
</feature>
<evidence type="ECO:0000256" key="2">
    <source>
        <dbReference type="SAM" id="MobiDB-lite"/>
    </source>
</evidence>